<dbReference type="Proteomes" id="UP000094801">
    <property type="component" value="Unassembled WGS sequence"/>
</dbReference>
<feature type="transmembrane region" description="Helical" evidence="1">
    <location>
        <begin position="15"/>
        <end position="33"/>
    </location>
</feature>
<dbReference type="InterPro" id="IPR011431">
    <property type="entry name" value="Trafficking_Pga2"/>
</dbReference>
<keyword evidence="3" id="KW-1185">Reference proteome</keyword>
<dbReference type="STRING" id="983967.A0A1E4SWW4"/>
<keyword evidence="1" id="KW-1133">Transmembrane helix</keyword>
<gene>
    <name evidence="2" type="ORF">CANARDRAFT_201854</name>
</gene>
<reference evidence="3" key="1">
    <citation type="submission" date="2016-04" db="EMBL/GenBank/DDBJ databases">
        <title>Comparative genomics of biotechnologically important yeasts.</title>
        <authorList>
            <consortium name="DOE Joint Genome Institute"/>
            <person name="Riley R."/>
            <person name="Haridas S."/>
            <person name="Wolfe K.H."/>
            <person name="Lopes M.R."/>
            <person name="Hittinger C.T."/>
            <person name="Goker M."/>
            <person name="Salamov A."/>
            <person name="Wisecaver J."/>
            <person name="Long T.M."/>
            <person name="Aerts A.L."/>
            <person name="Barry K."/>
            <person name="Choi C."/>
            <person name="Clum A."/>
            <person name="Coughlan A.Y."/>
            <person name="Deshpande S."/>
            <person name="Douglass A.P."/>
            <person name="Hanson S.J."/>
            <person name="Klenk H.-P."/>
            <person name="Labutti K."/>
            <person name="Lapidus A."/>
            <person name="Lindquist E."/>
            <person name="Lipzen A."/>
            <person name="Meier-Kolthoff J.P."/>
            <person name="Ohm R.A."/>
            <person name="Otillar R.P."/>
            <person name="Pangilinan J."/>
            <person name="Peng Y."/>
            <person name="Rokas A."/>
            <person name="Rosa C.A."/>
            <person name="Scheuner C."/>
            <person name="Sibirny A.A."/>
            <person name="Slot J.C."/>
            <person name="Stielow J.B."/>
            <person name="Sun H."/>
            <person name="Kurtzman C.P."/>
            <person name="Blackwell M."/>
            <person name="Grigoriev I.V."/>
            <person name="Jeffries T.W."/>
        </authorList>
    </citation>
    <scope>NUCLEOTIDE SEQUENCE [LARGE SCALE GENOMIC DNA]</scope>
    <source>
        <strain evidence="3">NRRL YB-2248</strain>
    </source>
</reference>
<evidence type="ECO:0000313" key="3">
    <source>
        <dbReference type="Proteomes" id="UP000094801"/>
    </source>
</evidence>
<evidence type="ECO:0008006" key="4">
    <source>
        <dbReference type="Google" id="ProtNLM"/>
    </source>
</evidence>
<evidence type="ECO:0000313" key="2">
    <source>
        <dbReference type="EMBL" id="ODV83964.1"/>
    </source>
</evidence>
<keyword evidence="1" id="KW-0472">Membrane</keyword>
<proteinExistence type="predicted"/>
<dbReference type="GO" id="GO:0015031">
    <property type="term" value="P:protein transport"/>
    <property type="evidence" value="ECO:0007669"/>
    <property type="project" value="TreeGrafter"/>
</dbReference>
<evidence type="ECO:0000256" key="1">
    <source>
        <dbReference type="SAM" id="Phobius"/>
    </source>
</evidence>
<name>A0A1E4SWW4_9ASCO</name>
<dbReference type="AlphaFoldDB" id="A0A1E4SWW4"/>
<sequence>MFDLAKIFQQFVDEFSIKQFFRLVIIVGGYIFFRQRALDFIKTRQVKNQIDEDNKRKAEGLIDRPEDFVEVTPLEKSEQAWGWGKSTRKRVKAQEKLFEEKIEELAVKAQKKIKSGYDSDDELNDLLQD</sequence>
<organism evidence="2 3">
    <name type="scientific">[Candida] arabinofermentans NRRL YB-2248</name>
    <dbReference type="NCBI Taxonomy" id="983967"/>
    <lineage>
        <taxon>Eukaryota</taxon>
        <taxon>Fungi</taxon>
        <taxon>Dikarya</taxon>
        <taxon>Ascomycota</taxon>
        <taxon>Saccharomycotina</taxon>
        <taxon>Pichiomycetes</taxon>
        <taxon>Pichiales</taxon>
        <taxon>Pichiaceae</taxon>
        <taxon>Ogataea</taxon>
        <taxon>Ogataea/Candida clade</taxon>
    </lineage>
</organism>
<dbReference type="Pfam" id="PF07543">
    <property type="entry name" value="PGA2"/>
    <property type="match status" value="1"/>
</dbReference>
<dbReference type="OrthoDB" id="4227028at2759"/>
<protein>
    <recommendedName>
        <fullName evidence="4">Processing of GAS1 and ALP protein 2</fullName>
    </recommendedName>
</protein>
<dbReference type="PANTHER" id="PTHR28199:SF1">
    <property type="entry name" value="PROCESSING OF GAS1 AND ALP PROTEIN 2"/>
    <property type="match status" value="1"/>
</dbReference>
<dbReference type="EMBL" id="KV453859">
    <property type="protein sequence ID" value="ODV83964.1"/>
    <property type="molecule type" value="Genomic_DNA"/>
</dbReference>
<keyword evidence="1" id="KW-0812">Transmembrane</keyword>
<dbReference type="PANTHER" id="PTHR28199">
    <property type="entry name" value="PROCESSING OF GAS1 AND ALP PROTEIN 2"/>
    <property type="match status" value="1"/>
</dbReference>
<accession>A0A1E4SWW4</accession>